<protein>
    <submittedName>
        <fullName evidence="1">Uncharacterized protein</fullName>
    </submittedName>
</protein>
<evidence type="ECO:0000313" key="1">
    <source>
        <dbReference type="EMBL" id="RLP81328.1"/>
    </source>
</evidence>
<keyword evidence="2" id="KW-1185">Reference proteome</keyword>
<dbReference type="AlphaFoldDB" id="A0A3L7APC5"/>
<reference evidence="1 2" key="1">
    <citation type="submission" date="2018-10" db="EMBL/GenBank/DDBJ databases">
        <authorList>
            <person name="Li J."/>
        </authorList>
    </citation>
    <scope>NUCLEOTIDE SEQUENCE [LARGE SCALE GENOMIC DNA]</scope>
    <source>
        <strain evidence="1 2">JCM 11654</strain>
    </source>
</reference>
<dbReference type="EMBL" id="RCUY01000010">
    <property type="protein sequence ID" value="RLP81328.1"/>
    <property type="molecule type" value="Genomic_DNA"/>
</dbReference>
<proteinExistence type="predicted"/>
<dbReference type="RefSeq" id="WP_121689024.1">
    <property type="nucleotide sequence ID" value="NZ_RCUY01000010.1"/>
</dbReference>
<dbReference type="OrthoDB" id="3692936at2"/>
<gene>
    <name evidence="1" type="ORF">D9V34_11905</name>
</gene>
<organism evidence="1 2">
    <name type="scientific">Mycetocola lacteus</name>
    <dbReference type="NCBI Taxonomy" id="76637"/>
    <lineage>
        <taxon>Bacteria</taxon>
        <taxon>Bacillati</taxon>
        <taxon>Actinomycetota</taxon>
        <taxon>Actinomycetes</taxon>
        <taxon>Micrococcales</taxon>
        <taxon>Microbacteriaceae</taxon>
        <taxon>Mycetocola</taxon>
    </lineage>
</organism>
<accession>A0A3L7APC5</accession>
<name>A0A3L7APC5_9MICO</name>
<comment type="caution">
    <text evidence="1">The sequence shown here is derived from an EMBL/GenBank/DDBJ whole genome shotgun (WGS) entry which is preliminary data.</text>
</comment>
<evidence type="ECO:0000313" key="2">
    <source>
        <dbReference type="Proteomes" id="UP000269438"/>
    </source>
</evidence>
<sequence length="183" mass="20003">MLGLALVLTGCTPTAEHADGRTTESGISTAQQALLDRNAIGFDEYKEAWSNYAQCLVTSDSGYRATNPTLDPISGRRYNWDLDVIPGAQFDNDAMQNCEVSELVHVDSEYVRQNPQRMDPALLNRVFAGLERAGVSYTGTETTYGDFFPNGNEDAARTAAVDAVLLDAARALYPEVTTWGYGY</sequence>
<dbReference type="Proteomes" id="UP000269438">
    <property type="component" value="Unassembled WGS sequence"/>
</dbReference>